<evidence type="ECO:0000256" key="1">
    <source>
        <dbReference type="PROSITE-ProRule" id="PRU00371"/>
    </source>
</evidence>
<gene>
    <name evidence="4" type="primary">Kctd15</name>
</gene>
<dbReference type="Pfam" id="PF21599">
    <property type="entry name" value="ZSWIM3_N"/>
    <property type="match status" value="1"/>
</dbReference>
<protein>
    <submittedName>
        <fullName evidence="4">BTB/POZ domain-containing protein kctd15-like</fullName>
    </submittedName>
</protein>
<proteinExistence type="evidence at transcript level"/>
<dbReference type="InterPro" id="IPR004210">
    <property type="entry name" value="BESS_motif"/>
</dbReference>
<dbReference type="InterPro" id="IPR048325">
    <property type="entry name" value="ZSWIM3_N"/>
</dbReference>
<feature type="region of interest" description="Disordered" evidence="2">
    <location>
        <begin position="165"/>
        <end position="217"/>
    </location>
</feature>
<dbReference type="EMBL" id="LR786146">
    <property type="protein sequence ID" value="CAB3258184.1"/>
    <property type="molecule type" value="mRNA"/>
</dbReference>
<keyword evidence="1" id="KW-0539">Nucleus</keyword>
<dbReference type="GO" id="GO:0003677">
    <property type="term" value="F:DNA binding"/>
    <property type="evidence" value="ECO:0007669"/>
    <property type="project" value="InterPro"/>
</dbReference>
<feature type="compositionally biased region" description="Basic and acidic residues" evidence="2">
    <location>
        <begin position="193"/>
        <end position="207"/>
    </location>
</feature>
<organism evidence="4">
    <name type="scientific">Phallusia mammillata</name>
    <dbReference type="NCBI Taxonomy" id="59560"/>
    <lineage>
        <taxon>Eukaryota</taxon>
        <taxon>Metazoa</taxon>
        <taxon>Chordata</taxon>
        <taxon>Tunicata</taxon>
        <taxon>Ascidiacea</taxon>
        <taxon>Phlebobranchia</taxon>
        <taxon>Ascidiidae</taxon>
        <taxon>Phallusia</taxon>
    </lineage>
</organism>
<dbReference type="PANTHER" id="PTHR47086">
    <property type="entry name" value="BTB DOMAIN-CONTAINING PROTEIN"/>
    <property type="match status" value="1"/>
</dbReference>
<dbReference type="AlphaFoldDB" id="A0A6F9DG97"/>
<evidence type="ECO:0000256" key="2">
    <source>
        <dbReference type="SAM" id="MobiDB-lite"/>
    </source>
</evidence>
<evidence type="ECO:0000313" key="4">
    <source>
        <dbReference type="EMBL" id="CAB3258184.1"/>
    </source>
</evidence>
<dbReference type="PANTHER" id="PTHR47086:SF4">
    <property type="entry name" value="BTB DOMAIN-CONTAINING PROTEIN"/>
    <property type="match status" value="1"/>
</dbReference>
<comment type="subcellular location">
    <subcellularLocation>
        <location evidence="1">Nucleus</location>
    </subcellularLocation>
</comment>
<reference evidence="4" key="1">
    <citation type="submission" date="2020-04" db="EMBL/GenBank/DDBJ databases">
        <authorList>
            <person name="Neveu A P."/>
        </authorList>
    </citation>
    <scope>NUCLEOTIDE SEQUENCE</scope>
    <source>
        <tissue evidence="4">Whole embryo</tissue>
    </source>
</reference>
<dbReference type="GO" id="GO:0005634">
    <property type="term" value="C:nucleus"/>
    <property type="evidence" value="ECO:0007669"/>
    <property type="project" value="UniProtKB-SubCell"/>
</dbReference>
<feature type="domain" description="BESS" evidence="3">
    <location>
        <begin position="245"/>
        <end position="284"/>
    </location>
</feature>
<sequence length="299" mass="34877">MDNKLDLVDMEDDITGTEFKDFDDFEKWLKMYEVMSFCKFYKADSRSVERANKVIAKGQVRFPESFKYSYIKYRCKHAGVYKSKSSGIRKKTKTYRLDCPVNIFLKADRWKERLYVFSCNLHHNHPVSQSIYNMYSLPKIKKYQIPGLLESVTMPLVHDPVIEASEHPMAQHPGRKRHDRPDIKRRGRPPKLPRTEMKGNRHDEIDGHGLGSDDDEDGEQLSVIIEGDYPLHSWNTKVEYTHDEEDDDTIFCLNLIPKLSALPEDRKQEVKMQVLELMNSAELAAIEEPTNVVVITHKD</sequence>
<dbReference type="PROSITE" id="PS51031">
    <property type="entry name" value="BESS"/>
    <property type="match status" value="1"/>
</dbReference>
<accession>A0A6F9DG97</accession>
<name>A0A6F9DG97_9ASCI</name>
<evidence type="ECO:0000259" key="3">
    <source>
        <dbReference type="PROSITE" id="PS51031"/>
    </source>
</evidence>
<dbReference type="InterPro" id="IPR040854">
    <property type="entry name" value="ZSWIM9"/>
</dbReference>